<evidence type="ECO:0000313" key="3">
    <source>
        <dbReference type="Proteomes" id="UP000280271"/>
    </source>
</evidence>
<sequence>MSHILSLRGTGQPIAYFPKLGKYIGCVKAGIFLGQMVFWADKTDNPLGVYKTSEQIEEETGLSYREQMSARKKLVALGLISETYKRLDHRMYFKFNEERFDQWLTSMILANSQNVISPTDESAVREQTKAQFVPTENTTDIYTHNNAHAENQNSDAWKPNLEQLTTALKTTKYSQRVSEILGMEDFEFHLGNFNAHHENNHQITDNQKLRKFAQWIFQEFERHLAKAEREAKKSNTRISEKPNSRNVNDAWNSIPEATGAPMQVDIPEDFE</sequence>
<accession>A0ABX9TS72</accession>
<protein>
    <submittedName>
        <fullName evidence="2">Uncharacterized protein</fullName>
    </submittedName>
</protein>
<gene>
    <name evidence="2" type="ORF">D9K81_16955</name>
</gene>
<keyword evidence="3" id="KW-1185">Reference proteome</keyword>
<reference evidence="2 3" key="1">
    <citation type="submission" date="2018-09" db="EMBL/GenBank/DDBJ databases">
        <title>The draft genome of Acinetobacter sp. strains.</title>
        <authorList>
            <person name="Qin J."/>
            <person name="Feng Y."/>
            <person name="Zong Z."/>
        </authorList>
    </citation>
    <scope>NUCLEOTIDE SEQUENCE [LARGE SCALE GENOMIC DNA]</scope>
    <source>
        <strain evidence="2 3">WCHAc060005</strain>
    </source>
</reference>
<proteinExistence type="predicted"/>
<dbReference type="EMBL" id="RCHC01000030">
    <property type="protein sequence ID" value="RLL17564.1"/>
    <property type="molecule type" value="Genomic_DNA"/>
</dbReference>
<dbReference type="RefSeq" id="WP_120376052.1">
    <property type="nucleotide sequence ID" value="NZ_RCHC01000030.1"/>
</dbReference>
<evidence type="ECO:0000256" key="1">
    <source>
        <dbReference type="SAM" id="MobiDB-lite"/>
    </source>
</evidence>
<dbReference type="Proteomes" id="UP000280271">
    <property type="component" value="Unassembled WGS sequence"/>
</dbReference>
<evidence type="ECO:0000313" key="2">
    <source>
        <dbReference type="EMBL" id="RLL17564.1"/>
    </source>
</evidence>
<comment type="caution">
    <text evidence="2">The sequence shown here is derived from an EMBL/GenBank/DDBJ whole genome shotgun (WGS) entry which is preliminary data.</text>
</comment>
<name>A0ABX9TS72_9GAMM</name>
<organism evidence="2 3">
    <name type="scientific">Acinetobacter chengduensis</name>
    <dbReference type="NCBI Taxonomy" id="2420890"/>
    <lineage>
        <taxon>Bacteria</taxon>
        <taxon>Pseudomonadati</taxon>
        <taxon>Pseudomonadota</taxon>
        <taxon>Gammaproteobacteria</taxon>
        <taxon>Moraxellales</taxon>
        <taxon>Moraxellaceae</taxon>
        <taxon>Acinetobacter</taxon>
    </lineage>
</organism>
<feature type="region of interest" description="Disordered" evidence="1">
    <location>
        <begin position="228"/>
        <end position="271"/>
    </location>
</feature>
<feature type="compositionally biased region" description="Basic and acidic residues" evidence="1">
    <location>
        <begin position="228"/>
        <end position="243"/>
    </location>
</feature>